<sequence>MDNVASLDSWKPSRTLSQPTSQFSKADAGVRLNTGRHIGVGIEVTRREGPSATLNMKMGGNGGNKVDVPSPLSSNLNAFINSPPRSVRMDSGKKVPNRFGPIPRQKPVHTSAAPPNTNKNYDGSTPWFPSAAPQGAPPGERESSRVRRPSGGRTNRALSSPGQGESPVKVGKAPENPVSPAHTRIFNEKGTTLYPKPSPPTGGKQSDEEVEKRRRFNCCRQVMDILEKHDYKLKKTFNHVDEDRKNIRVRSNHTVKELTNVLQDLGAQVDESDVKSAFGNSKGEITYSQLAAVSTDTVYPGQDNGHKDFFEPLKREGKRVGKGPGARHNGFRNNFLAHDMTPGDRKEFTFVEKSIIKEHNEPQRLFKGSDVLLHPREPIENIPQLSKREPVPNTEGFVHWTEKTVDHKPKLGLGGGRKASGVMATKVTKDSMNDLVFHGRYDDMKPMPVSNLQYGSYNAPFANADNTPPIGGNW</sequence>
<dbReference type="EMBL" id="BRYA01000085">
    <property type="protein sequence ID" value="GMI38416.1"/>
    <property type="molecule type" value="Genomic_DNA"/>
</dbReference>
<feature type="region of interest" description="Disordered" evidence="1">
    <location>
        <begin position="75"/>
        <end position="210"/>
    </location>
</feature>
<gene>
    <name evidence="2" type="ORF">TrCOL_g1136</name>
</gene>
<keyword evidence="3" id="KW-1185">Reference proteome</keyword>
<feature type="compositionally biased region" description="Polar residues" evidence="1">
    <location>
        <begin position="152"/>
        <end position="163"/>
    </location>
</feature>
<accession>A0A9W7GAU1</accession>
<organism evidence="2 3">
    <name type="scientific">Triparma columacea</name>
    <dbReference type="NCBI Taxonomy" id="722753"/>
    <lineage>
        <taxon>Eukaryota</taxon>
        <taxon>Sar</taxon>
        <taxon>Stramenopiles</taxon>
        <taxon>Ochrophyta</taxon>
        <taxon>Bolidophyceae</taxon>
        <taxon>Parmales</taxon>
        <taxon>Triparmaceae</taxon>
        <taxon>Triparma</taxon>
    </lineage>
</organism>
<feature type="compositionally biased region" description="Polar residues" evidence="1">
    <location>
        <begin position="113"/>
        <end position="123"/>
    </location>
</feature>
<dbReference type="AlphaFoldDB" id="A0A9W7GAU1"/>
<feature type="compositionally biased region" description="Polar residues" evidence="1">
    <location>
        <begin position="75"/>
        <end position="84"/>
    </location>
</feature>
<protein>
    <submittedName>
        <fullName evidence="2">Uncharacterized protein</fullName>
    </submittedName>
</protein>
<dbReference type="OrthoDB" id="188948at2759"/>
<feature type="compositionally biased region" description="Polar residues" evidence="1">
    <location>
        <begin position="12"/>
        <end position="24"/>
    </location>
</feature>
<feature type="region of interest" description="Disordered" evidence="1">
    <location>
        <begin position="1"/>
        <end position="29"/>
    </location>
</feature>
<evidence type="ECO:0000313" key="3">
    <source>
        <dbReference type="Proteomes" id="UP001165065"/>
    </source>
</evidence>
<comment type="caution">
    <text evidence="2">The sequence shown here is derived from an EMBL/GenBank/DDBJ whole genome shotgun (WGS) entry which is preliminary data.</text>
</comment>
<dbReference type="Proteomes" id="UP001165065">
    <property type="component" value="Unassembled WGS sequence"/>
</dbReference>
<proteinExistence type="predicted"/>
<reference evidence="3" key="1">
    <citation type="journal article" date="2023" name="Commun. Biol.">
        <title>Genome analysis of Parmales, the sister group of diatoms, reveals the evolutionary specialization of diatoms from phago-mixotrophs to photoautotrophs.</title>
        <authorList>
            <person name="Ban H."/>
            <person name="Sato S."/>
            <person name="Yoshikawa S."/>
            <person name="Yamada K."/>
            <person name="Nakamura Y."/>
            <person name="Ichinomiya M."/>
            <person name="Sato N."/>
            <person name="Blanc-Mathieu R."/>
            <person name="Endo H."/>
            <person name="Kuwata A."/>
            <person name="Ogata H."/>
        </authorList>
    </citation>
    <scope>NUCLEOTIDE SEQUENCE [LARGE SCALE GENOMIC DNA]</scope>
</reference>
<evidence type="ECO:0000313" key="2">
    <source>
        <dbReference type="EMBL" id="GMI38416.1"/>
    </source>
</evidence>
<feature type="region of interest" description="Disordered" evidence="1">
    <location>
        <begin position="51"/>
        <end position="70"/>
    </location>
</feature>
<evidence type="ECO:0000256" key="1">
    <source>
        <dbReference type="SAM" id="MobiDB-lite"/>
    </source>
</evidence>
<name>A0A9W7GAU1_9STRA</name>